<feature type="transmembrane region" description="Helical" evidence="1">
    <location>
        <begin position="49"/>
        <end position="65"/>
    </location>
</feature>
<sequence length="74" mass="8365">MRIVRTVWLVFFLMVFNPLYILAEEMPPPPRAGETKPPPPTKVPINEDLSFLIASGLILGITIIYRNKTKKASI</sequence>
<keyword evidence="1" id="KW-0812">Transmembrane</keyword>
<protein>
    <submittedName>
        <fullName evidence="2">Uncharacterized protein</fullName>
    </submittedName>
</protein>
<comment type="caution">
    <text evidence="2">The sequence shown here is derived from an EMBL/GenBank/DDBJ whole genome shotgun (WGS) entry which is preliminary data.</text>
</comment>
<accession>A0A226HZQ0</accession>
<reference evidence="2 3" key="1">
    <citation type="submission" date="2016-11" db="EMBL/GenBank/DDBJ databases">
        <title>Whole genomes of Flavobacteriaceae.</title>
        <authorList>
            <person name="Stine C."/>
            <person name="Li C."/>
            <person name="Tadesse D."/>
        </authorList>
    </citation>
    <scope>NUCLEOTIDE SEQUENCE [LARGE SCALE GENOMIC DNA]</scope>
    <source>
        <strain evidence="2 3">CCUG 59446</strain>
    </source>
</reference>
<dbReference type="AlphaFoldDB" id="A0A226HZQ0"/>
<dbReference type="RefSeq" id="WP_089054367.1">
    <property type="nucleotide sequence ID" value="NZ_MUHA01000013.1"/>
</dbReference>
<dbReference type="EMBL" id="MUHA01000013">
    <property type="protein sequence ID" value="OXA99695.1"/>
    <property type="molecule type" value="Genomic_DNA"/>
</dbReference>
<keyword evidence="1" id="KW-1133">Transmembrane helix</keyword>
<keyword evidence="3" id="KW-1185">Reference proteome</keyword>
<evidence type="ECO:0000313" key="3">
    <source>
        <dbReference type="Proteomes" id="UP000198336"/>
    </source>
</evidence>
<gene>
    <name evidence="2" type="ORF">B0A75_11200</name>
</gene>
<proteinExistence type="predicted"/>
<dbReference type="Proteomes" id="UP000198336">
    <property type="component" value="Unassembled WGS sequence"/>
</dbReference>
<name>A0A226HZQ0_9FLAO</name>
<evidence type="ECO:0000313" key="2">
    <source>
        <dbReference type="EMBL" id="OXA99695.1"/>
    </source>
</evidence>
<evidence type="ECO:0000256" key="1">
    <source>
        <dbReference type="SAM" id="Phobius"/>
    </source>
</evidence>
<keyword evidence="1" id="KW-0472">Membrane</keyword>
<organism evidence="2 3">
    <name type="scientific">Flavobacterium oncorhynchi</name>
    <dbReference type="NCBI Taxonomy" id="728056"/>
    <lineage>
        <taxon>Bacteria</taxon>
        <taxon>Pseudomonadati</taxon>
        <taxon>Bacteroidota</taxon>
        <taxon>Flavobacteriia</taxon>
        <taxon>Flavobacteriales</taxon>
        <taxon>Flavobacteriaceae</taxon>
        <taxon>Flavobacterium</taxon>
    </lineage>
</organism>